<feature type="region of interest" description="Disordered" evidence="1">
    <location>
        <begin position="25"/>
        <end position="61"/>
    </location>
</feature>
<protein>
    <recommendedName>
        <fullName evidence="2">Reverse transcriptase/retrotransposon-derived protein RNase H-like domain-containing protein</fullName>
    </recommendedName>
</protein>
<evidence type="ECO:0000259" key="2">
    <source>
        <dbReference type="Pfam" id="PF17919"/>
    </source>
</evidence>
<dbReference type="EMBL" id="BKCJ010004268">
    <property type="protein sequence ID" value="GEU60017.1"/>
    <property type="molecule type" value="Genomic_DNA"/>
</dbReference>
<gene>
    <name evidence="3" type="ORF">Tci_031995</name>
</gene>
<dbReference type="InterPro" id="IPR032567">
    <property type="entry name" value="RTL1-rel"/>
</dbReference>
<organism evidence="3">
    <name type="scientific">Tanacetum cinerariifolium</name>
    <name type="common">Dalmatian daisy</name>
    <name type="synonym">Chrysanthemum cinerariifolium</name>
    <dbReference type="NCBI Taxonomy" id="118510"/>
    <lineage>
        <taxon>Eukaryota</taxon>
        <taxon>Viridiplantae</taxon>
        <taxon>Streptophyta</taxon>
        <taxon>Embryophyta</taxon>
        <taxon>Tracheophyta</taxon>
        <taxon>Spermatophyta</taxon>
        <taxon>Magnoliopsida</taxon>
        <taxon>eudicotyledons</taxon>
        <taxon>Gunneridae</taxon>
        <taxon>Pentapetalae</taxon>
        <taxon>asterids</taxon>
        <taxon>campanulids</taxon>
        <taxon>Asterales</taxon>
        <taxon>Asteraceae</taxon>
        <taxon>Asteroideae</taxon>
        <taxon>Anthemideae</taxon>
        <taxon>Anthemidinae</taxon>
        <taxon>Tanacetum</taxon>
    </lineage>
</organism>
<dbReference type="AlphaFoldDB" id="A0A6L2LGD5"/>
<comment type="caution">
    <text evidence="3">The sequence shown here is derived from an EMBL/GenBank/DDBJ whole genome shotgun (WGS) entry which is preliminary data.</text>
</comment>
<evidence type="ECO:0000256" key="1">
    <source>
        <dbReference type="SAM" id="MobiDB-lite"/>
    </source>
</evidence>
<proteinExistence type="predicted"/>
<dbReference type="PANTHER" id="PTHR15503">
    <property type="entry name" value="LDOC1 RELATED"/>
    <property type="match status" value="1"/>
</dbReference>
<dbReference type="SUPFAM" id="SSF56672">
    <property type="entry name" value="DNA/RNA polymerases"/>
    <property type="match status" value="1"/>
</dbReference>
<feature type="domain" description="Reverse transcriptase/retrotransposon-derived protein RNase H-like" evidence="2">
    <location>
        <begin position="559"/>
        <end position="643"/>
    </location>
</feature>
<dbReference type="InterPro" id="IPR043128">
    <property type="entry name" value="Rev_trsase/Diguanyl_cyclase"/>
</dbReference>
<dbReference type="Gene3D" id="3.30.70.270">
    <property type="match status" value="1"/>
</dbReference>
<feature type="compositionally biased region" description="Gly residues" evidence="1">
    <location>
        <begin position="29"/>
        <end position="52"/>
    </location>
</feature>
<dbReference type="InterPro" id="IPR041577">
    <property type="entry name" value="RT_RNaseH_2"/>
</dbReference>
<dbReference type="Gene3D" id="3.10.10.10">
    <property type="entry name" value="HIV Type 1 Reverse Transcriptase, subunit A, domain 1"/>
    <property type="match status" value="1"/>
</dbReference>
<dbReference type="Pfam" id="PF17919">
    <property type="entry name" value="RT_RNaseH_2"/>
    <property type="match status" value="1"/>
</dbReference>
<dbReference type="InterPro" id="IPR043502">
    <property type="entry name" value="DNA/RNA_pol_sf"/>
</dbReference>
<accession>A0A6L2LGD5</accession>
<dbReference type="Pfam" id="PF08284">
    <property type="entry name" value="RVP_2"/>
    <property type="match status" value="1"/>
</dbReference>
<dbReference type="CDD" id="cd01647">
    <property type="entry name" value="RT_LTR"/>
    <property type="match status" value="1"/>
</dbReference>
<dbReference type="PANTHER" id="PTHR15503:SF45">
    <property type="entry name" value="RNA-DIRECTED DNA POLYMERASE HOMOLOG"/>
    <property type="match status" value="1"/>
</dbReference>
<sequence length="645" mass="73002">MTPTAIEEMINRRVANALETREANRNIGLGNGNDEGGNGNGDGNKNKGGNGNGNHNENDRDARPFVRECTYQDFMKCQLLNFKGTKGVKLNFEMCNLTVKSNELAAYTQRFQELTMLCTKMVPKEEDRVEKFIGGLPDNIQGNVIIAEPTRLQDVVCISNNLMDQKLKGYAMKNAENKKSLKTAKRTTVGSNHHSKDRMLEARMSQEPIRLATIKEKDCKATISTTSTQRGQVVNQRVLTFFEYGRRHCRSDCPKLKDQNRGNKTRNKSEIGEARGNTYVLGEGDANLDSNIAMGTFLLNSYYAFVLFDSCSDQSFVSTTISTLIDIIPNTLDLSYAVELANKRVSETNIVLRGSNHHVMFVCDEKIVQISYKDEVLTVQVTKNETEDKSEEKRLEDVPTIRDFPGVFLEELPGSPPIQKVEFQINLVPGAAFVARAPYRLAPSKLQELSTQLQELYDKGFIRPSSSPRVASVLFVKKKDRSFQSIDYRELNKLVVKNQYPLLRIDDLFDQFQGSSVYSKIDLRSGYHQLRVRDEHIQRRRLRLAISTLRARKSMQNISEKAEAAFQFLKKKLCSTLILALPEGSENFVVYYDASHKGLGAVLMQKEKVIAYASRQLKIHKKNYTTHDLELEAMMFAFGKCGDII</sequence>
<reference evidence="3" key="1">
    <citation type="journal article" date="2019" name="Sci. Rep.">
        <title>Draft genome of Tanacetum cinerariifolium, the natural source of mosquito coil.</title>
        <authorList>
            <person name="Yamashiro T."/>
            <person name="Shiraishi A."/>
            <person name="Satake H."/>
            <person name="Nakayama K."/>
        </authorList>
    </citation>
    <scope>NUCLEOTIDE SEQUENCE</scope>
</reference>
<evidence type="ECO:0000313" key="3">
    <source>
        <dbReference type="EMBL" id="GEU60017.1"/>
    </source>
</evidence>
<name>A0A6L2LGD5_TANCI</name>